<feature type="region of interest" description="Disordered" evidence="2">
    <location>
        <begin position="288"/>
        <end position="317"/>
    </location>
</feature>
<reference evidence="4" key="1">
    <citation type="journal article" date="2020" name="bioRxiv">
        <title>Comparative genomics of Chlamydomonas.</title>
        <authorList>
            <person name="Craig R.J."/>
            <person name="Hasan A.R."/>
            <person name="Ness R.W."/>
            <person name="Keightley P.D."/>
        </authorList>
    </citation>
    <scope>NUCLEOTIDE SEQUENCE</scope>
    <source>
        <strain evidence="4">CCAP 11/70</strain>
    </source>
</reference>
<name>A0A835XMK6_9CHLO</name>
<dbReference type="Gene3D" id="3.20.80.10">
    <property type="entry name" value="Regulatory factor, effector binding domain"/>
    <property type="match status" value="1"/>
</dbReference>
<gene>
    <name evidence="4" type="ORF">HYH03_013761</name>
</gene>
<comment type="caution">
    <text evidence="4">The sequence shown here is derived from an EMBL/GenBank/DDBJ whole genome shotgun (WGS) entry which is preliminary data.</text>
</comment>
<dbReference type="PANTHER" id="PTHR11220">
    <property type="entry name" value="HEME-BINDING PROTEIN-RELATED"/>
    <property type="match status" value="1"/>
</dbReference>
<dbReference type="InterPro" id="IPR006917">
    <property type="entry name" value="SOUL_heme-bd"/>
</dbReference>
<dbReference type="EMBL" id="JAEHOE010000094">
    <property type="protein sequence ID" value="KAG2487622.1"/>
    <property type="molecule type" value="Genomic_DNA"/>
</dbReference>
<keyword evidence="5" id="KW-1185">Reference proteome</keyword>
<dbReference type="InterPro" id="IPR011256">
    <property type="entry name" value="Reg_factor_effector_dom_sf"/>
</dbReference>
<evidence type="ECO:0000313" key="5">
    <source>
        <dbReference type="Proteomes" id="UP000612055"/>
    </source>
</evidence>
<feature type="chain" id="PRO_5032987341" evidence="3">
    <location>
        <begin position="24"/>
        <end position="336"/>
    </location>
</feature>
<evidence type="ECO:0000256" key="1">
    <source>
        <dbReference type="ARBA" id="ARBA00009817"/>
    </source>
</evidence>
<dbReference type="SUPFAM" id="SSF55136">
    <property type="entry name" value="Probable bacterial effector-binding domain"/>
    <property type="match status" value="1"/>
</dbReference>
<proteinExistence type="inferred from homology"/>
<evidence type="ECO:0000256" key="3">
    <source>
        <dbReference type="SAM" id="SignalP"/>
    </source>
</evidence>
<dbReference type="FunFam" id="3.20.80.10:FF:000002">
    <property type="entry name" value="Heme-binding protein 2"/>
    <property type="match status" value="1"/>
</dbReference>
<dbReference type="Proteomes" id="UP000612055">
    <property type="component" value="Unassembled WGS sequence"/>
</dbReference>
<accession>A0A835XMK6</accession>
<evidence type="ECO:0000256" key="2">
    <source>
        <dbReference type="SAM" id="MobiDB-lite"/>
    </source>
</evidence>
<feature type="signal peptide" evidence="3">
    <location>
        <begin position="1"/>
        <end position="23"/>
    </location>
</feature>
<comment type="similarity">
    <text evidence="1">Belongs to the HEBP family.</text>
</comment>
<organism evidence="4 5">
    <name type="scientific">Edaphochlamys debaryana</name>
    <dbReference type="NCBI Taxonomy" id="47281"/>
    <lineage>
        <taxon>Eukaryota</taxon>
        <taxon>Viridiplantae</taxon>
        <taxon>Chlorophyta</taxon>
        <taxon>core chlorophytes</taxon>
        <taxon>Chlorophyceae</taxon>
        <taxon>CS clade</taxon>
        <taxon>Chlamydomonadales</taxon>
        <taxon>Chlamydomonadales incertae sedis</taxon>
        <taxon>Edaphochlamys</taxon>
    </lineage>
</organism>
<dbReference type="PANTHER" id="PTHR11220:SF1">
    <property type="entry name" value="HEME-BINDING PROTEIN 2"/>
    <property type="match status" value="1"/>
</dbReference>
<protein>
    <submittedName>
        <fullName evidence="4">Uncharacterized protein</fullName>
    </submittedName>
</protein>
<dbReference type="OrthoDB" id="6424451at2759"/>
<keyword evidence="3" id="KW-0732">Signal</keyword>
<feature type="compositionally biased region" description="Acidic residues" evidence="2">
    <location>
        <begin position="305"/>
        <end position="315"/>
    </location>
</feature>
<sequence length="336" mass="36387">MARPSSAAAAAALCLALMAVVVAAGSSAAAEAATGGAARRDLFPRPDASDFEALSPEDRVVRSVAEAMAGVAAGAGAGAEAAGAALQSDLGLGPVLCDSLDCPSFRVLDRYPGGVELRRYDPASFTSTVLSLDDQCLERSAVIGFHRLLKYNLGDNEDSKKLPMTAPVLYGIDIDRKTSSRRELVFRERFSVSFFVPFRYQDSPPKPSSREVFLVDVDEVDVYSRAFDGYATEGRIRRVATDLLRDLHDDGRRVDCRTVYVAQYSPPFQPVFRYNEVWFLRRRKGRKEAGADTDATDAGRGKDDAGEEEEEEAAEECAKWLAQGAQEGGEEVVLPA</sequence>
<evidence type="ECO:0000313" key="4">
    <source>
        <dbReference type="EMBL" id="KAG2487622.1"/>
    </source>
</evidence>
<dbReference type="AlphaFoldDB" id="A0A835XMK6"/>
<dbReference type="Pfam" id="PF04832">
    <property type="entry name" value="SOUL"/>
    <property type="match status" value="1"/>
</dbReference>